<name>A0A6A1WBL2_9ROSI</name>
<proteinExistence type="predicted"/>
<protein>
    <submittedName>
        <fullName evidence="2">Uncharacterized protein</fullName>
    </submittedName>
</protein>
<dbReference type="EMBL" id="RXIC02000021">
    <property type="protein sequence ID" value="KAB1221058.1"/>
    <property type="molecule type" value="Genomic_DNA"/>
</dbReference>
<gene>
    <name evidence="2" type="ORF">CJ030_MR3G018957</name>
</gene>
<feature type="compositionally biased region" description="Polar residues" evidence="1">
    <location>
        <begin position="1"/>
        <end position="10"/>
    </location>
</feature>
<comment type="caution">
    <text evidence="2">The sequence shown here is derived from an EMBL/GenBank/DDBJ whole genome shotgun (WGS) entry which is preliminary data.</text>
</comment>
<dbReference type="AlphaFoldDB" id="A0A6A1WBL2"/>
<evidence type="ECO:0000313" key="3">
    <source>
        <dbReference type="Proteomes" id="UP000516437"/>
    </source>
</evidence>
<organism evidence="2 3">
    <name type="scientific">Morella rubra</name>
    <name type="common">Chinese bayberry</name>
    <dbReference type="NCBI Taxonomy" id="262757"/>
    <lineage>
        <taxon>Eukaryota</taxon>
        <taxon>Viridiplantae</taxon>
        <taxon>Streptophyta</taxon>
        <taxon>Embryophyta</taxon>
        <taxon>Tracheophyta</taxon>
        <taxon>Spermatophyta</taxon>
        <taxon>Magnoliopsida</taxon>
        <taxon>eudicotyledons</taxon>
        <taxon>Gunneridae</taxon>
        <taxon>Pentapetalae</taxon>
        <taxon>rosids</taxon>
        <taxon>fabids</taxon>
        <taxon>Fagales</taxon>
        <taxon>Myricaceae</taxon>
        <taxon>Morella</taxon>
    </lineage>
</organism>
<dbReference type="Proteomes" id="UP000516437">
    <property type="component" value="Chromosome 3"/>
</dbReference>
<evidence type="ECO:0000313" key="2">
    <source>
        <dbReference type="EMBL" id="KAB1221058.1"/>
    </source>
</evidence>
<feature type="region of interest" description="Disordered" evidence="1">
    <location>
        <begin position="1"/>
        <end position="62"/>
    </location>
</feature>
<sequence length="137" mass="15077">MRSGDATSFHPNVPLKAGDISHASKDSLSVSHDLHNEKPQSSFKRSVIRPQPRDGSVVTESDTKSNLISLAGVKHNRWGEVYPDGFNPRLSYDSWLSQEGHGNLRQENERISSIMTLEAAFPVMVATSACFVVSQPN</sequence>
<accession>A0A6A1WBL2</accession>
<evidence type="ECO:0000256" key="1">
    <source>
        <dbReference type="SAM" id="MobiDB-lite"/>
    </source>
</evidence>
<reference evidence="2 3" key="1">
    <citation type="journal article" date="2019" name="Plant Biotechnol. J.">
        <title>The red bayberry genome and genetic basis of sex determination.</title>
        <authorList>
            <person name="Jia H.M."/>
            <person name="Jia H.J."/>
            <person name="Cai Q.L."/>
            <person name="Wang Y."/>
            <person name="Zhao H.B."/>
            <person name="Yang W.F."/>
            <person name="Wang G.Y."/>
            <person name="Li Y.H."/>
            <person name="Zhan D.L."/>
            <person name="Shen Y.T."/>
            <person name="Niu Q.F."/>
            <person name="Chang L."/>
            <person name="Qiu J."/>
            <person name="Zhao L."/>
            <person name="Xie H.B."/>
            <person name="Fu W.Y."/>
            <person name="Jin J."/>
            <person name="Li X.W."/>
            <person name="Jiao Y."/>
            <person name="Zhou C.C."/>
            <person name="Tu T."/>
            <person name="Chai C.Y."/>
            <person name="Gao J.L."/>
            <person name="Fan L.J."/>
            <person name="van de Weg E."/>
            <person name="Wang J.Y."/>
            <person name="Gao Z.S."/>
        </authorList>
    </citation>
    <scope>NUCLEOTIDE SEQUENCE [LARGE SCALE GENOMIC DNA]</scope>
    <source>
        <tissue evidence="2">Leaves</tissue>
    </source>
</reference>
<keyword evidence="3" id="KW-1185">Reference proteome</keyword>